<sequence length="70" mass="7922">MRRGMFLRINLAVNDEGDSFGGHLRHRTRFRQHGWDGIVSANLLLGNIYEPIGQPHPGATRARMCAQFGF</sequence>
<dbReference type="AlphaFoldDB" id="A0AA40EDS5"/>
<evidence type="ECO:0000313" key="2">
    <source>
        <dbReference type="Proteomes" id="UP001172155"/>
    </source>
</evidence>
<comment type="caution">
    <text evidence="1">The sequence shown here is derived from an EMBL/GenBank/DDBJ whole genome shotgun (WGS) entry which is preliminary data.</text>
</comment>
<dbReference type="EMBL" id="JAUKUD010000007">
    <property type="protein sequence ID" value="KAK0737734.1"/>
    <property type="molecule type" value="Genomic_DNA"/>
</dbReference>
<proteinExistence type="predicted"/>
<protein>
    <submittedName>
        <fullName evidence="1">Uncharacterized protein</fullName>
    </submittedName>
</protein>
<reference evidence="1" key="1">
    <citation type="submission" date="2023-06" db="EMBL/GenBank/DDBJ databases">
        <title>Genome-scale phylogeny and comparative genomics of the fungal order Sordariales.</title>
        <authorList>
            <consortium name="Lawrence Berkeley National Laboratory"/>
            <person name="Hensen N."/>
            <person name="Bonometti L."/>
            <person name="Westerberg I."/>
            <person name="Brannstrom I.O."/>
            <person name="Guillou S."/>
            <person name="Cros-Aarteil S."/>
            <person name="Calhoun S."/>
            <person name="Haridas S."/>
            <person name="Kuo A."/>
            <person name="Mondo S."/>
            <person name="Pangilinan J."/>
            <person name="Riley R."/>
            <person name="LaButti K."/>
            <person name="Andreopoulos B."/>
            <person name="Lipzen A."/>
            <person name="Chen C."/>
            <person name="Yanf M."/>
            <person name="Daum C."/>
            <person name="Ng V."/>
            <person name="Clum A."/>
            <person name="Steindorff A."/>
            <person name="Ohm R."/>
            <person name="Martin F."/>
            <person name="Silar P."/>
            <person name="Natvig D."/>
            <person name="Lalanne C."/>
            <person name="Gautier V."/>
            <person name="Ament-velasquez S.L."/>
            <person name="Kruys A."/>
            <person name="Hutchinson M.I."/>
            <person name="Powell A.J."/>
            <person name="Barry K."/>
            <person name="Miller A.N."/>
            <person name="Grigoriev I.V."/>
            <person name="Debuchy R."/>
            <person name="Gladieux P."/>
            <person name="Thoren M.H."/>
            <person name="Johannesson H."/>
        </authorList>
    </citation>
    <scope>NUCLEOTIDE SEQUENCE</scope>
    <source>
        <strain evidence="1">SMH3187-1</strain>
    </source>
</reference>
<name>A0AA40EDS5_9PEZI</name>
<gene>
    <name evidence="1" type="ORF">B0T18DRAFT_233518</name>
</gene>
<dbReference type="Proteomes" id="UP001172155">
    <property type="component" value="Unassembled WGS sequence"/>
</dbReference>
<accession>A0AA40EDS5</accession>
<organism evidence="1 2">
    <name type="scientific">Schizothecium vesticola</name>
    <dbReference type="NCBI Taxonomy" id="314040"/>
    <lineage>
        <taxon>Eukaryota</taxon>
        <taxon>Fungi</taxon>
        <taxon>Dikarya</taxon>
        <taxon>Ascomycota</taxon>
        <taxon>Pezizomycotina</taxon>
        <taxon>Sordariomycetes</taxon>
        <taxon>Sordariomycetidae</taxon>
        <taxon>Sordariales</taxon>
        <taxon>Schizotheciaceae</taxon>
        <taxon>Schizothecium</taxon>
    </lineage>
</organism>
<evidence type="ECO:0000313" key="1">
    <source>
        <dbReference type="EMBL" id="KAK0737734.1"/>
    </source>
</evidence>
<keyword evidence="2" id="KW-1185">Reference proteome</keyword>